<reference evidence="8 9" key="1">
    <citation type="submission" date="2017-11" db="EMBL/GenBank/DDBJ databases">
        <title>De novo assembly and phasing of dikaryotic genomes from two isolates of Puccinia coronata f. sp. avenae, the causal agent of oat crown rust.</title>
        <authorList>
            <person name="Miller M.E."/>
            <person name="Zhang Y."/>
            <person name="Omidvar V."/>
            <person name="Sperschneider J."/>
            <person name="Schwessinger B."/>
            <person name="Raley C."/>
            <person name="Palmer J.M."/>
            <person name="Garnica D."/>
            <person name="Upadhyaya N."/>
            <person name="Rathjen J."/>
            <person name="Taylor J.M."/>
            <person name="Park R.F."/>
            <person name="Dodds P.N."/>
            <person name="Hirsch C.D."/>
            <person name="Kianian S.F."/>
            <person name="Figueroa M."/>
        </authorList>
    </citation>
    <scope>NUCLEOTIDE SEQUENCE [LARGE SCALE GENOMIC DNA]</scope>
    <source>
        <strain evidence="3">12NC29</strain>
        <strain evidence="7">12SD80</strain>
    </source>
</reference>
<protein>
    <submittedName>
        <fullName evidence="7">Uncharacterized protein</fullName>
    </submittedName>
</protein>
<evidence type="ECO:0000313" key="7">
    <source>
        <dbReference type="EMBL" id="PLW51459.1"/>
    </source>
</evidence>
<sequence>MSPIIIDHLISLENIKFNFARPQALFETSSSNSGLPVINKHTVAILIEIVVVAIIFIAVISGYFIYRRQLKRKQKFSQAIEESEAKIASESNRAAMDSRIGSSQSSTDSTTAEEKLTDKI</sequence>
<dbReference type="EMBL" id="PGCI01000604">
    <property type="protein sequence ID" value="PLW24777.1"/>
    <property type="molecule type" value="Genomic_DNA"/>
</dbReference>
<keyword evidence="2" id="KW-1133">Transmembrane helix</keyword>
<feature type="region of interest" description="Disordered" evidence="1">
    <location>
        <begin position="87"/>
        <end position="120"/>
    </location>
</feature>
<dbReference type="Proteomes" id="UP000235388">
    <property type="component" value="Unassembled WGS sequence"/>
</dbReference>
<keyword evidence="2" id="KW-0472">Membrane</keyword>
<comment type="caution">
    <text evidence="7">The sequence shown here is derived from an EMBL/GenBank/DDBJ whole genome shotgun (WGS) entry which is preliminary data.</text>
</comment>
<organism evidence="7 9">
    <name type="scientific">Puccinia coronata f. sp. avenae</name>
    <dbReference type="NCBI Taxonomy" id="200324"/>
    <lineage>
        <taxon>Eukaryota</taxon>
        <taxon>Fungi</taxon>
        <taxon>Dikarya</taxon>
        <taxon>Basidiomycota</taxon>
        <taxon>Pucciniomycotina</taxon>
        <taxon>Pucciniomycetes</taxon>
        <taxon>Pucciniales</taxon>
        <taxon>Pucciniaceae</taxon>
        <taxon>Puccinia</taxon>
    </lineage>
</organism>
<evidence type="ECO:0000313" key="5">
    <source>
        <dbReference type="EMBL" id="PLW24777.1"/>
    </source>
</evidence>
<feature type="transmembrane region" description="Helical" evidence="2">
    <location>
        <begin position="43"/>
        <end position="66"/>
    </location>
</feature>
<evidence type="ECO:0000313" key="6">
    <source>
        <dbReference type="EMBL" id="PLW49209.1"/>
    </source>
</evidence>
<dbReference type="OrthoDB" id="2502552at2759"/>
<dbReference type="EMBL" id="PGCI01000005">
    <property type="protein sequence ID" value="PLW51459.1"/>
    <property type="molecule type" value="Genomic_DNA"/>
</dbReference>
<evidence type="ECO:0000313" key="4">
    <source>
        <dbReference type="EMBL" id="PLW17754.1"/>
    </source>
</evidence>
<keyword evidence="2" id="KW-0812">Transmembrane</keyword>
<evidence type="ECO:0000313" key="3">
    <source>
        <dbReference type="EMBL" id="PLW10828.1"/>
    </source>
</evidence>
<feature type="compositionally biased region" description="Polar residues" evidence="1">
    <location>
        <begin position="100"/>
        <end position="110"/>
    </location>
</feature>
<dbReference type="AlphaFoldDB" id="A0A2N5VN78"/>
<evidence type="ECO:0000256" key="2">
    <source>
        <dbReference type="SAM" id="Phobius"/>
    </source>
</evidence>
<evidence type="ECO:0000313" key="9">
    <source>
        <dbReference type="Proteomes" id="UP000235392"/>
    </source>
</evidence>
<dbReference type="Proteomes" id="UP000235392">
    <property type="component" value="Unassembled WGS sequence"/>
</dbReference>
<evidence type="ECO:0000256" key="1">
    <source>
        <dbReference type="SAM" id="MobiDB-lite"/>
    </source>
</evidence>
<evidence type="ECO:0000313" key="8">
    <source>
        <dbReference type="Proteomes" id="UP000235388"/>
    </source>
</evidence>
<proteinExistence type="predicted"/>
<keyword evidence="8" id="KW-1185">Reference proteome</keyword>
<dbReference type="EMBL" id="PGCJ01000097">
    <property type="protein sequence ID" value="PLW49209.1"/>
    <property type="molecule type" value="Genomic_DNA"/>
</dbReference>
<dbReference type="EMBL" id="PGCJ01001044">
    <property type="protein sequence ID" value="PLW10828.1"/>
    <property type="molecule type" value="Genomic_DNA"/>
</dbReference>
<accession>A0A2N5VN78</accession>
<gene>
    <name evidence="6" type="ORF">PCANC_06885</name>
    <name evidence="4" type="ORF">PCANC_09061</name>
    <name evidence="3" type="ORF">PCANC_23340</name>
    <name evidence="7" type="ORF">PCASD_00322</name>
    <name evidence="5" type="ORF">PCASD_05188</name>
</gene>
<dbReference type="EMBL" id="PGCJ01000844">
    <property type="protein sequence ID" value="PLW17754.1"/>
    <property type="molecule type" value="Genomic_DNA"/>
</dbReference>
<name>A0A2N5VN78_9BASI</name>